<feature type="repeat" description="ANK" evidence="3">
    <location>
        <begin position="933"/>
        <end position="965"/>
    </location>
</feature>
<evidence type="ECO:0000259" key="5">
    <source>
        <dbReference type="Pfam" id="PF24883"/>
    </source>
</evidence>
<feature type="domain" description="Nephrocystin 3-like N-terminal" evidence="5">
    <location>
        <begin position="172"/>
        <end position="227"/>
    </location>
</feature>
<evidence type="ECO:0000256" key="4">
    <source>
        <dbReference type="SAM" id="MobiDB-lite"/>
    </source>
</evidence>
<feature type="repeat" description="ANK" evidence="3">
    <location>
        <begin position="966"/>
        <end position="998"/>
    </location>
</feature>
<keyword evidence="2 3" id="KW-0040">ANK repeat</keyword>
<name>A0A8H4WQ03_9HYPO</name>
<dbReference type="Pfam" id="PF24883">
    <property type="entry name" value="NPHP3_N"/>
    <property type="match status" value="1"/>
</dbReference>
<dbReference type="InterPro" id="IPR002110">
    <property type="entry name" value="Ankyrin_rpt"/>
</dbReference>
<feature type="repeat" description="ANK" evidence="3">
    <location>
        <begin position="999"/>
        <end position="1033"/>
    </location>
</feature>
<dbReference type="SUPFAM" id="SSF48403">
    <property type="entry name" value="Ankyrin repeat"/>
    <property type="match status" value="2"/>
</dbReference>
<feature type="repeat" description="ANK" evidence="3">
    <location>
        <begin position="798"/>
        <end position="830"/>
    </location>
</feature>
<feature type="repeat" description="ANK" evidence="3">
    <location>
        <begin position="864"/>
        <end position="896"/>
    </location>
</feature>
<feature type="repeat" description="ANK" evidence="3">
    <location>
        <begin position="499"/>
        <end position="531"/>
    </location>
</feature>
<dbReference type="PANTHER" id="PTHR24198:SF165">
    <property type="entry name" value="ANKYRIN REPEAT-CONTAINING PROTEIN-RELATED"/>
    <property type="match status" value="1"/>
</dbReference>
<evidence type="ECO:0000313" key="7">
    <source>
        <dbReference type="Proteomes" id="UP000604273"/>
    </source>
</evidence>
<dbReference type="SMART" id="SM00248">
    <property type="entry name" value="ANK"/>
    <property type="match status" value="16"/>
</dbReference>
<feature type="repeat" description="ANK" evidence="3">
    <location>
        <begin position="897"/>
        <end position="929"/>
    </location>
</feature>
<feature type="repeat" description="ANK" evidence="3">
    <location>
        <begin position="732"/>
        <end position="764"/>
    </location>
</feature>
<feature type="region of interest" description="Disordered" evidence="4">
    <location>
        <begin position="1"/>
        <end position="38"/>
    </location>
</feature>
<keyword evidence="1" id="KW-0677">Repeat</keyword>
<proteinExistence type="predicted"/>
<dbReference type="EMBL" id="JABFAI010000317">
    <property type="protein sequence ID" value="KAF4946533.1"/>
    <property type="molecule type" value="Genomic_DNA"/>
</dbReference>
<dbReference type="InterPro" id="IPR036770">
    <property type="entry name" value="Ankyrin_rpt-contain_sf"/>
</dbReference>
<dbReference type="Pfam" id="PF00023">
    <property type="entry name" value="Ank"/>
    <property type="match status" value="1"/>
</dbReference>
<keyword evidence="7" id="KW-1185">Reference proteome</keyword>
<feature type="repeat" description="ANK" evidence="3">
    <location>
        <begin position="532"/>
        <end position="564"/>
    </location>
</feature>
<feature type="compositionally biased region" description="Polar residues" evidence="4">
    <location>
        <begin position="29"/>
        <end position="38"/>
    </location>
</feature>
<dbReference type="PROSITE" id="PS50297">
    <property type="entry name" value="ANK_REP_REGION"/>
    <property type="match status" value="11"/>
</dbReference>
<dbReference type="PROSITE" id="PS50088">
    <property type="entry name" value="ANK_REPEAT"/>
    <property type="match status" value="12"/>
</dbReference>
<gene>
    <name evidence="6" type="ORF">FGADI_11171</name>
</gene>
<feature type="repeat" description="ANK" evidence="3">
    <location>
        <begin position="1034"/>
        <end position="1066"/>
    </location>
</feature>
<evidence type="ECO:0000256" key="1">
    <source>
        <dbReference type="ARBA" id="ARBA00022737"/>
    </source>
</evidence>
<accession>A0A8H4WQ03</accession>
<sequence>MSGGSKPDISAQNHASGCQYLGPGDGDQNVVSSNGVQFNDRSDHRQYTTFALNLQTDVQGIPSVWNLAQALRVSKTEPNEPTASVLIEWLMRQDECSPLDVNRHHLEVINQATPETGKWILDNKELQQWRDPTVVSHRCLGVHGICAMDISQELKSNYSNSFRGSAPIHPLEYFNLFKAQSSTFKTIYLIIDALDSCTNNQGERTRQRMQEALQRLPHNIRVLFTSRSESLVRDLGVSQRLQVTPHEHDIRTYIKDQINRTLDLRRVLADAAHREEVIAKVTELTLKSGMFLLAKLHLHNLSKQGTLLDMKHALKELPASSSRAFEASIRRILSSDNKFETELARHVFTWVVNAKVGLTVDQVCDSYAIQKSHGAQYKESRPPEDAVLSSCAGLIIEDHETKTLRLVHGSLKSHLQKHDIFYGQPDLRIAKVCLMSLLIKEPGPLHSPLLVYSATHWCSHLRKPFDADLPKLVKRLLFDKVGLARAFKLIPGISEGTFDGMTGLHAAVYFNRRTWIKRLLKSGMDINSRTANEQTALHWAAIYGRHRLLAYLVQKSADTNIQDKSGDTALHKLLMGPTTEGLRAVRSLICGGARMDIKGSKGLTPLSSAIRYGPTSIALLLIKSQQDVNIEVTEGWTSLREVFYHAHEMIHKLSHNHSSSDDGWTPLRDAVRNHVYCLINFLLARGVDLNRPTTDGWLPVLHIVKGGSTVVLQRMLERQPNPADANQRDVKDGRSALHWAFYYKQHSAIRLLIEHGANVNEKDPEGWTPLIQAICEKNEDLVWLLIKKGAKVDQKDGKGWLPLHYAIEFRSTGIVWLLLSKKANVKLRHINVPSVLDLALQKAEYSFAWLLCQNGADINEVDEKGMTRLHRACFSGRMKEAEFLLTNGVEVGMKDTAGFTALHYAVLGDREPVVRLLASRGSMRGAIDELDGNGNTALILATLRKSKAMVQALINNGASLELQDSAGVTALHHAARIGFEDGLKLMIYQSLDINMPDKQGHTAAHHAVNNTEASSDIIRLLKQAGADLEVQDHAGLTPLMLAVHLGMLSETQQLLSEGVDLHARNAQGWSALDLLNSQRYSTMRHTQIRAFLREWMSNSTLEGSISNYGPYDTSPGADDYYD</sequence>
<dbReference type="PANTHER" id="PTHR24198">
    <property type="entry name" value="ANKYRIN REPEAT AND PROTEIN KINASE DOMAIN-CONTAINING PROTEIN"/>
    <property type="match status" value="1"/>
</dbReference>
<feature type="repeat" description="ANK" evidence="3">
    <location>
        <begin position="662"/>
        <end position="694"/>
    </location>
</feature>
<reference evidence="6" key="1">
    <citation type="journal article" date="2020" name="BMC Genomics">
        <title>Correction to: Identification and distribution of gene clusters required for synthesis of sphingolipid metabolism inhibitors in diverse species of the filamentous fungus Fusarium.</title>
        <authorList>
            <person name="Kim H.S."/>
            <person name="Lohmar J.M."/>
            <person name="Busman M."/>
            <person name="Brown D.W."/>
            <person name="Naumann T.A."/>
            <person name="Divon H.H."/>
            <person name="Lysoe E."/>
            <person name="Uhlig S."/>
            <person name="Proctor R.H."/>
        </authorList>
    </citation>
    <scope>NUCLEOTIDE SEQUENCE</scope>
    <source>
        <strain evidence="6">NRRL 45417</strain>
    </source>
</reference>
<protein>
    <recommendedName>
        <fullName evidence="5">Nephrocystin 3-like N-terminal domain-containing protein</fullName>
    </recommendedName>
</protein>
<reference evidence="6" key="2">
    <citation type="submission" date="2020-05" db="EMBL/GenBank/DDBJ databases">
        <authorList>
            <person name="Kim H.-S."/>
            <person name="Proctor R.H."/>
            <person name="Brown D.W."/>
        </authorList>
    </citation>
    <scope>NUCLEOTIDE SEQUENCE</scope>
    <source>
        <strain evidence="6">NRRL 45417</strain>
    </source>
</reference>
<dbReference type="Gene3D" id="1.25.40.20">
    <property type="entry name" value="Ankyrin repeat-containing domain"/>
    <property type="match status" value="4"/>
</dbReference>
<evidence type="ECO:0000313" key="6">
    <source>
        <dbReference type="EMBL" id="KAF4946533.1"/>
    </source>
</evidence>
<comment type="caution">
    <text evidence="6">The sequence shown here is derived from an EMBL/GenBank/DDBJ whole genome shotgun (WGS) entry which is preliminary data.</text>
</comment>
<evidence type="ECO:0000256" key="2">
    <source>
        <dbReference type="ARBA" id="ARBA00023043"/>
    </source>
</evidence>
<dbReference type="Proteomes" id="UP000604273">
    <property type="component" value="Unassembled WGS sequence"/>
</dbReference>
<feature type="repeat" description="ANK" evidence="3">
    <location>
        <begin position="765"/>
        <end position="797"/>
    </location>
</feature>
<dbReference type="InterPro" id="IPR056884">
    <property type="entry name" value="NPHP3-like_N"/>
</dbReference>
<dbReference type="Pfam" id="PF12796">
    <property type="entry name" value="Ank_2"/>
    <property type="match status" value="4"/>
</dbReference>
<evidence type="ECO:0000256" key="3">
    <source>
        <dbReference type="PROSITE-ProRule" id="PRU00023"/>
    </source>
</evidence>
<organism evidence="6 7">
    <name type="scientific">Fusarium gaditjirri</name>
    <dbReference type="NCBI Taxonomy" id="282569"/>
    <lineage>
        <taxon>Eukaryota</taxon>
        <taxon>Fungi</taxon>
        <taxon>Dikarya</taxon>
        <taxon>Ascomycota</taxon>
        <taxon>Pezizomycotina</taxon>
        <taxon>Sordariomycetes</taxon>
        <taxon>Hypocreomycetidae</taxon>
        <taxon>Hypocreales</taxon>
        <taxon>Nectriaceae</taxon>
        <taxon>Fusarium</taxon>
        <taxon>Fusarium nisikadoi species complex</taxon>
    </lineage>
</organism>
<dbReference type="AlphaFoldDB" id="A0A8H4WQ03"/>
<dbReference type="OrthoDB" id="195446at2759"/>